<evidence type="ECO:0000256" key="1">
    <source>
        <dbReference type="ARBA" id="ARBA00007734"/>
    </source>
</evidence>
<evidence type="ECO:0000259" key="3">
    <source>
        <dbReference type="Pfam" id="PF01464"/>
    </source>
</evidence>
<dbReference type="AlphaFoldDB" id="B0T8N5"/>
<evidence type="ECO:0000256" key="2">
    <source>
        <dbReference type="ARBA" id="ARBA00009387"/>
    </source>
</evidence>
<dbReference type="PANTHER" id="PTHR37423:SF2">
    <property type="entry name" value="MEMBRANE-BOUND LYTIC MUREIN TRANSGLYCOSYLASE C"/>
    <property type="match status" value="1"/>
</dbReference>
<dbReference type="HOGENOM" id="CLU_077897_0_0_5"/>
<dbReference type="Pfam" id="PF01464">
    <property type="entry name" value="SLT"/>
    <property type="match status" value="1"/>
</dbReference>
<dbReference type="STRING" id="366602.Caul_2251"/>
<proteinExistence type="inferred from homology"/>
<dbReference type="eggNOG" id="COG0741">
    <property type="taxonomic scope" value="Bacteria"/>
</dbReference>
<feature type="domain" description="Transglycosylase SLT" evidence="3">
    <location>
        <begin position="111"/>
        <end position="214"/>
    </location>
</feature>
<accession>B0T8N5</accession>
<evidence type="ECO:0000313" key="4">
    <source>
        <dbReference type="EMBL" id="ABZ71378.1"/>
    </source>
</evidence>
<gene>
    <name evidence="4" type="ordered locus">Caul_2251</name>
</gene>
<dbReference type="CAZy" id="GH23">
    <property type="family name" value="Glycoside Hydrolase Family 23"/>
</dbReference>
<name>B0T8N5_CAUSK</name>
<comment type="similarity">
    <text evidence="2">Belongs to the virb1 family.</text>
</comment>
<dbReference type="Gene3D" id="1.10.530.10">
    <property type="match status" value="1"/>
</dbReference>
<dbReference type="EMBL" id="CP000927">
    <property type="protein sequence ID" value="ABZ71378.1"/>
    <property type="molecule type" value="Genomic_DNA"/>
</dbReference>
<reference evidence="4" key="1">
    <citation type="submission" date="2008-01" db="EMBL/GenBank/DDBJ databases">
        <title>Complete sequence of chromosome of Caulobacter sp. K31.</title>
        <authorList>
            <consortium name="US DOE Joint Genome Institute"/>
            <person name="Copeland A."/>
            <person name="Lucas S."/>
            <person name="Lapidus A."/>
            <person name="Barry K."/>
            <person name="Glavina del Rio T."/>
            <person name="Dalin E."/>
            <person name="Tice H."/>
            <person name="Pitluck S."/>
            <person name="Bruce D."/>
            <person name="Goodwin L."/>
            <person name="Thompson L.S."/>
            <person name="Brettin T."/>
            <person name="Detter J.C."/>
            <person name="Han C."/>
            <person name="Schmutz J."/>
            <person name="Larimer F."/>
            <person name="Land M."/>
            <person name="Hauser L."/>
            <person name="Kyrpides N."/>
            <person name="Kim E."/>
            <person name="Stephens C."/>
            <person name="Richardson P."/>
        </authorList>
    </citation>
    <scope>NUCLEOTIDE SEQUENCE [LARGE SCALE GENOMIC DNA]</scope>
    <source>
        <strain evidence="4">K31</strain>
    </source>
</reference>
<dbReference type="InterPro" id="IPR023346">
    <property type="entry name" value="Lysozyme-like_dom_sf"/>
</dbReference>
<dbReference type="CDD" id="cd00254">
    <property type="entry name" value="LT-like"/>
    <property type="match status" value="1"/>
</dbReference>
<protein>
    <submittedName>
        <fullName evidence="4">Lytic transglycosylase catalytic</fullName>
    </submittedName>
</protein>
<organism evidence="4">
    <name type="scientific">Caulobacter sp. (strain K31)</name>
    <dbReference type="NCBI Taxonomy" id="366602"/>
    <lineage>
        <taxon>Bacteria</taxon>
        <taxon>Pseudomonadati</taxon>
        <taxon>Pseudomonadota</taxon>
        <taxon>Alphaproteobacteria</taxon>
        <taxon>Caulobacterales</taxon>
        <taxon>Caulobacteraceae</taxon>
        <taxon>Caulobacter</taxon>
    </lineage>
</organism>
<dbReference type="OrthoDB" id="9801695at2"/>
<dbReference type="SUPFAM" id="SSF53955">
    <property type="entry name" value="Lysozyme-like"/>
    <property type="match status" value="1"/>
</dbReference>
<dbReference type="InterPro" id="IPR008258">
    <property type="entry name" value="Transglycosylase_SLT_dom_1"/>
</dbReference>
<comment type="similarity">
    <text evidence="1">Belongs to the transglycosylase Slt family.</text>
</comment>
<dbReference type="PANTHER" id="PTHR37423">
    <property type="entry name" value="SOLUBLE LYTIC MUREIN TRANSGLYCOSYLASE-RELATED"/>
    <property type="match status" value="1"/>
</dbReference>
<sequence length="276" mass="29313">MTRPSILSLFGRFAGPFLVPVEILSAAGRGRGQGRPPGRRVSRLALDAAKSDRTLIATRATVKTPRARRASVARIAVFSLLASGLPAAAAAQTDIPLSVRPDSGLTVAQAVSEAASRFGLPEAWIYAVMRQESGGRVDAVSAKGAMGLLQLMPATWRELTLELGLGNDPYDVRANVLAGSAYLRRMYDRFGSPGFLAAYNSGPQRYADHLAGTQSLPLETRIYVQRVAPLLSGASPHQAALAVDPRASGLFVRSSRLEDGANRLGGEQSPRLGLWP</sequence>
<dbReference type="KEGG" id="cak:Caul_2251"/>